<dbReference type="Pfam" id="PF00485">
    <property type="entry name" value="PRK"/>
    <property type="match status" value="1"/>
</dbReference>
<keyword evidence="4" id="KW-1185">Reference proteome</keyword>
<dbReference type="Proteomes" id="UP000670947">
    <property type="component" value="Unassembled WGS sequence"/>
</dbReference>
<dbReference type="RefSeq" id="WP_208845631.1">
    <property type="nucleotide sequence ID" value="NZ_JAGGDJ010000001.1"/>
</dbReference>
<feature type="compositionally biased region" description="Polar residues" evidence="1">
    <location>
        <begin position="1"/>
        <end position="14"/>
    </location>
</feature>
<evidence type="ECO:0000313" key="4">
    <source>
        <dbReference type="Proteomes" id="UP000670947"/>
    </source>
</evidence>
<organism evidence="3 4">
    <name type="scientific">Paenibacillus artemisiicola</name>
    <dbReference type="NCBI Taxonomy" id="1172618"/>
    <lineage>
        <taxon>Bacteria</taxon>
        <taxon>Bacillati</taxon>
        <taxon>Bacillota</taxon>
        <taxon>Bacilli</taxon>
        <taxon>Bacillales</taxon>
        <taxon>Paenibacillaceae</taxon>
        <taxon>Paenibacillus</taxon>
    </lineage>
</organism>
<evidence type="ECO:0000256" key="1">
    <source>
        <dbReference type="SAM" id="MobiDB-lite"/>
    </source>
</evidence>
<dbReference type="InterPro" id="IPR027417">
    <property type="entry name" value="P-loop_NTPase"/>
</dbReference>
<gene>
    <name evidence="3" type="ORF">I8J29_00485</name>
</gene>
<evidence type="ECO:0000259" key="2">
    <source>
        <dbReference type="Pfam" id="PF00485"/>
    </source>
</evidence>
<accession>A0ABS3W2W8</accession>
<evidence type="ECO:0000313" key="3">
    <source>
        <dbReference type="EMBL" id="MBO7742650.1"/>
    </source>
</evidence>
<dbReference type="EMBL" id="JAGGDJ010000001">
    <property type="protein sequence ID" value="MBO7742650.1"/>
    <property type="molecule type" value="Genomic_DNA"/>
</dbReference>
<dbReference type="SUPFAM" id="SSF52540">
    <property type="entry name" value="P-loop containing nucleoside triphosphate hydrolases"/>
    <property type="match status" value="1"/>
</dbReference>
<sequence>MDRNDPNSPFSSPQPGVPVPPDAVCAAARSLADAVRLRRRHSPPGKPLLVALDGGSGAGKSTLALLAAPLIGAAVVHYDDFFDASVADEEWDRCTSGQKCRRCMDWRRARREALLPLLAGEAASYRPFSFETADRVAPIPVVVRPADIILLDGIYSTLPELADLIGFAVLVDAPTDVRRRRHDEREPGDERDWHARWDPAEDFYFAELRPPSAFDLVLRV</sequence>
<feature type="region of interest" description="Disordered" evidence="1">
    <location>
        <begin position="1"/>
        <end position="22"/>
    </location>
</feature>
<dbReference type="Gene3D" id="3.40.50.300">
    <property type="entry name" value="P-loop containing nucleotide triphosphate hydrolases"/>
    <property type="match status" value="1"/>
</dbReference>
<reference evidence="3 4" key="1">
    <citation type="submission" date="2021-03" db="EMBL/GenBank/DDBJ databases">
        <title>Paenibacillus artemisicola MWE-103 whole genome sequence.</title>
        <authorList>
            <person name="Ham Y.J."/>
        </authorList>
    </citation>
    <scope>NUCLEOTIDE SEQUENCE [LARGE SCALE GENOMIC DNA]</scope>
    <source>
        <strain evidence="3 4">MWE-103</strain>
    </source>
</reference>
<proteinExistence type="predicted"/>
<comment type="caution">
    <text evidence="3">The sequence shown here is derived from an EMBL/GenBank/DDBJ whole genome shotgun (WGS) entry which is preliminary data.</text>
</comment>
<protein>
    <recommendedName>
        <fullName evidence="2">Phosphoribulokinase/uridine kinase domain-containing protein</fullName>
    </recommendedName>
</protein>
<name>A0ABS3W2W8_9BACL</name>
<feature type="domain" description="Phosphoribulokinase/uridine kinase" evidence="2">
    <location>
        <begin position="50"/>
        <end position="181"/>
    </location>
</feature>
<dbReference type="InterPro" id="IPR006083">
    <property type="entry name" value="PRK/URK"/>
</dbReference>